<feature type="compositionally biased region" description="Basic and acidic residues" evidence="1">
    <location>
        <begin position="235"/>
        <end position="244"/>
    </location>
</feature>
<dbReference type="InterPro" id="IPR028082">
    <property type="entry name" value="Peripla_BP_I"/>
</dbReference>
<dbReference type="Proteomes" id="UP000314294">
    <property type="component" value="Unassembled WGS sequence"/>
</dbReference>
<gene>
    <name evidence="2" type="primary">NPR1_0</name>
    <name evidence="2" type="ORF">EYF80_052778</name>
</gene>
<keyword evidence="2" id="KW-0675">Receptor</keyword>
<reference evidence="2 3" key="1">
    <citation type="submission" date="2019-03" db="EMBL/GenBank/DDBJ databases">
        <title>First draft genome of Liparis tanakae, snailfish: a comprehensive survey of snailfish specific genes.</title>
        <authorList>
            <person name="Kim W."/>
            <person name="Song I."/>
            <person name="Jeong J.-H."/>
            <person name="Kim D."/>
            <person name="Kim S."/>
            <person name="Ryu S."/>
            <person name="Song J.Y."/>
            <person name="Lee S.K."/>
        </authorList>
    </citation>
    <scope>NUCLEOTIDE SEQUENCE [LARGE SCALE GENOMIC DNA]</scope>
    <source>
        <tissue evidence="2">Muscle</tissue>
    </source>
</reference>
<sequence>MLMNTAPPGRSSRAPRLLVAPRGLRASWSLLEGSGPPGRSSRAPGLLVAPRGLRASWSLLEGSAPPGRSSAPGLLAAPRRRASWPLPEGSAPPGRSSAPRLLPLPEGSGLGFGGTARWFHLPLPAARSLKPETMEECHRASGDFRPGSQEREVLHNTHNASGLVALEYLEVLDPAFWPSPSWCFVTMMFVCCSPDVFRKLLVEFRKADLAHEQYVFFYIDVFGDSLNARSGRPWARGDQDDAAARDAFQSRPDPRTRFPLRPPDQVSSQPVHSDRRLASADKNLLPVGAEP</sequence>
<dbReference type="AlphaFoldDB" id="A0A4Z2F9Q5"/>
<dbReference type="Gene3D" id="3.40.50.2300">
    <property type="match status" value="1"/>
</dbReference>
<proteinExistence type="predicted"/>
<accession>A0A4Z2F9Q5</accession>
<protein>
    <submittedName>
        <fullName evidence="2">Atrial natriuretic peptide receptor 1</fullName>
    </submittedName>
</protein>
<organism evidence="2 3">
    <name type="scientific">Liparis tanakae</name>
    <name type="common">Tanaka's snailfish</name>
    <dbReference type="NCBI Taxonomy" id="230148"/>
    <lineage>
        <taxon>Eukaryota</taxon>
        <taxon>Metazoa</taxon>
        <taxon>Chordata</taxon>
        <taxon>Craniata</taxon>
        <taxon>Vertebrata</taxon>
        <taxon>Euteleostomi</taxon>
        <taxon>Actinopterygii</taxon>
        <taxon>Neopterygii</taxon>
        <taxon>Teleostei</taxon>
        <taxon>Neoteleostei</taxon>
        <taxon>Acanthomorphata</taxon>
        <taxon>Eupercaria</taxon>
        <taxon>Perciformes</taxon>
        <taxon>Cottioidei</taxon>
        <taxon>Cottales</taxon>
        <taxon>Liparidae</taxon>
        <taxon>Liparis</taxon>
    </lineage>
</organism>
<evidence type="ECO:0000256" key="1">
    <source>
        <dbReference type="SAM" id="MobiDB-lite"/>
    </source>
</evidence>
<keyword evidence="3" id="KW-1185">Reference proteome</keyword>
<dbReference type="OrthoDB" id="302535at2759"/>
<name>A0A4Z2F9Q5_9TELE</name>
<comment type="caution">
    <text evidence="2">The sequence shown here is derived from an EMBL/GenBank/DDBJ whole genome shotgun (WGS) entry which is preliminary data.</text>
</comment>
<evidence type="ECO:0000313" key="3">
    <source>
        <dbReference type="Proteomes" id="UP000314294"/>
    </source>
</evidence>
<evidence type="ECO:0000313" key="2">
    <source>
        <dbReference type="EMBL" id="TNN37052.1"/>
    </source>
</evidence>
<dbReference type="EMBL" id="SRLO01001539">
    <property type="protein sequence ID" value="TNN37052.1"/>
    <property type="molecule type" value="Genomic_DNA"/>
</dbReference>
<dbReference type="SUPFAM" id="SSF53822">
    <property type="entry name" value="Periplasmic binding protein-like I"/>
    <property type="match status" value="1"/>
</dbReference>
<feature type="region of interest" description="Disordered" evidence="1">
    <location>
        <begin position="232"/>
        <end position="291"/>
    </location>
</feature>